<proteinExistence type="predicted"/>
<evidence type="ECO:0000259" key="1">
    <source>
        <dbReference type="PROSITE" id="PS51502"/>
    </source>
</evidence>
<evidence type="ECO:0000313" key="3">
    <source>
        <dbReference type="Proteomes" id="UP000183585"/>
    </source>
</evidence>
<dbReference type="SUPFAM" id="SSF54909">
    <property type="entry name" value="Dimeric alpha+beta barrel"/>
    <property type="match status" value="1"/>
</dbReference>
<dbReference type="RefSeq" id="WP_074476142.1">
    <property type="nucleotide sequence ID" value="NZ_FMCT01000009.1"/>
</dbReference>
<dbReference type="PROSITE" id="PS51502">
    <property type="entry name" value="S_R_A_B_BARREL"/>
    <property type="match status" value="1"/>
</dbReference>
<dbReference type="InterPro" id="IPR011008">
    <property type="entry name" value="Dimeric_a/b-barrel"/>
</dbReference>
<dbReference type="Pfam" id="PF07876">
    <property type="entry name" value="Dabb"/>
    <property type="match status" value="1"/>
</dbReference>
<gene>
    <name evidence="2" type="ORF">GA0070563_109132</name>
</gene>
<dbReference type="Gene3D" id="3.30.70.100">
    <property type="match status" value="1"/>
</dbReference>
<accession>A0A1C4ZQR1</accession>
<dbReference type="EMBL" id="FMCT01000009">
    <property type="protein sequence ID" value="SCF35305.1"/>
    <property type="molecule type" value="Genomic_DNA"/>
</dbReference>
<evidence type="ECO:0000313" key="2">
    <source>
        <dbReference type="EMBL" id="SCF35305.1"/>
    </source>
</evidence>
<dbReference type="SMART" id="SM00886">
    <property type="entry name" value="Dabb"/>
    <property type="match status" value="1"/>
</dbReference>
<reference evidence="3" key="1">
    <citation type="submission" date="2016-06" db="EMBL/GenBank/DDBJ databases">
        <authorList>
            <person name="Varghese N."/>
            <person name="Submissions Spin"/>
        </authorList>
    </citation>
    <scope>NUCLEOTIDE SEQUENCE [LARGE SCALE GENOMIC DNA]</scope>
    <source>
        <strain evidence="3">DSM 43168</strain>
    </source>
</reference>
<sequence length="135" mass="14775">MIVHILRFRFKDETTEAEQAEVLATLRRAASIDPVSFSTVGQDLGDPAEGYTHAYCVGIADLAALERYLHDPVHLAGDAVILPRLAALAGVRLSDDPDPDLGDKIMRMHLAKVAAYPDWARLLDAIPEGRFPTRA</sequence>
<organism evidence="2 3">
    <name type="scientific">Micromonospora carbonacea</name>
    <dbReference type="NCBI Taxonomy" id="47853"/>
    <lineage>
        <taxon>Bacteria</taxon>
        <taxon>Bacillati</taxon>
        <taxon>Actinomycetota</taxon>
        <taxon>Actinomycetes</taxon>
        <taxon>Micromonosporales</taxon>
        <taxon>Micromonosporaceae</taxon>
        <taxon>Micromonospora</taxon>
    </lineage>
</organism>
<keyword evidence="3" id="KW-1185">Reference proteome</keyword>
<protein>
    <submittedName>
        <fullName evidence="2">Stress responsive A/B Barrel Domain</fullName>
    </submittedName>
</protein>
<dbReference type="AlphaFoldDB" id="A0A1C4ZQR1"/>
<feature type="domain" description="Stress-response A/B barrel" evidence="1">
    <location>
        <begin position="2"/>
        <end position="93"/>
    </location>
</feature>
<name>A0A1C4ZQR1_9ACTN</name>
<dbReference type="InterPro" id="IPR013097">
    <property type="entry name" value="Dabb"/>
</dbReference>
<dbReference type="Proteomes" id="UP000183585">
    <property type="component" value="Unassembled WGS sequence"/>
</dbReference>